<dbReference type="Pfam" id="PF13863">
    <property type="entry name" value="DUF4200"/>
    <property type="match status" value="1"/>
</dbReference>
<keyword evidence="1 3" id="KW-0175">Coiled coil</keyword>
<evidence type="ECO:0000313" key="6">
    <source>
        <dbReference type="Proteomes" id="UP000314987"/>
    </source>
</evidence>
<evidence type="ECO:0000256" key="1">
    <source>
        <dbReference type="ARBA" id="ARBA00023054"/>
    </source>
</evidence>
<feature type="domain" description="DUF4200" evidence="4">
    <location>
        <begin position="36"/>
        <end position="153"/>
    </location>
</feature>
<protein>
    <recommendedName>
        <fullName evidence="4">DUF4200 domain-containing protein</fullName>
    </recommendedName>
</protein>
<keyword evidence="2" id="KW-0966">Cell projection</keyword>
<evidence type="ECO:0000313" key="5">
    <source>
        <dbReference type="Ensembl" id="ENSVURP00010005915.1"/>
    </source>
</evidence>
<dbReference type="PANTHER" id="PTHR21683:SF9">
    <property type="entry name" value="CILIA- AND FLAGELLA-ASSOCIATED PROTEIN 73"/>
    <property type="match status" value="1"/>
</dbReference>
<dbReference type="GO" id="GO:0005856">
    <property type="term" value="C:cytoskeleton"/>
    <property type="evidence" value="ECO:0007669"/>
    <property type="project" value="UniProtKB-ARBA"/>
</dbReference>
<keyword evidence="2" id="KW-0969">Cilium</keyword>
<dbReference type="GeneTree" id="ENSGT00940000153110"/>
<feature type="coiled-coil region" evidence="3">
    <location>
        <begin position="182"/>
        <end position="234"/>
    </location>
</feature>
<gene>
    <name evidence="5" type="primary">CFAP73</name>
</gene>
<name>A0A4X2K9P3_VOMUR</name>
<evidence type="ECO:0000256" key="3">
    <source>
        <dbReference type="SAM" id="Coils"/>
    </source>
</evidence>
<sequence>MSVPWEEYFQIVLEEKLLAEKPPAHEDGYINHAAQLLEKKQEMVEVEEALRAKKEEFQVKMSALKQRRKALEQKEDALKESMVRFDKFLKDTEAKQSRALRRAEEGRQTAAQKEAEAMALRKELEGLIKRKEQLERKLHKYRPFARYLEQVVSQSEEFQEIPELMARFSGLSEAQTILAERQQALHKAVEEARAELLKLVEEKNDEILHQNNRVADLQLRLEEVRAQALRWESRWVHIQNTAAQKTLLLGQIKMAALNLFQLVCKQKKEVPALAVEDTEGQLEQVQWHFQDLSATLAKLTKESLDPPPLTTRPLPRGKLLTEEVGLDPGIFSSTRVYLAVRSPGRSGHVRGYLAASHSQEIHTIDPCTVRTTQQI</sequence>
<reference evidence="5" key="3">
    <citation type="submission" date="2025-09" db="UniProtKB">
        <authorList>
            <consortium name="Ensembl"/>
        </authorList>
    </citation>
    <scope>IDENTIFICATION</scope>
</reference>
<dbReference type="InterPro" id="IPR025252">
    <property type="entry name" value="DUF4200"/>
</dbReference>
<dbReference type="PANTHER" id="PTHR21683">
    <property type="entry name" value="COILED-COIL DOMAIN-CONTAINING PROTEIN 42 LIKE-2-LIKE-RELATED"/>
    <property type="match status" value="1"/>
</dbReference>
<reference evidence="5" key="2">
    <citation type="submission" date="2025-08" db="UniProtKB">
        <authorList>
            <consortium name="Ensembl"/>
        </authorList>
    </citation>
    <scope>IDENTIFICATION</scope>
</reference>
<feature type="coiled-coil region" evidence="3">
    <location>
        <begin position="36"/>
        <end position="137"/>
    </location>
</feature>
<dbReference type="STRING" id="29139.ENSVURP00010005915"/>
<reference evidence="6" key="1">
    <citation type="submission" date="2018-12" db="EMBL/GenBank/DDBJ databases">
        <authorList>
            <person name="Yazar S."/>
        </authorList>
    </citation>
    <scope>NUCLEOTIDE SEQUENCE [LARGE SCALE GENOMIC DNA]</scope>
</reference>
<dbReference type="Proteomes" id="UP000314987">
    <property type="component" value="Unassembled WGS sequence"/>
</dbReference>
<dbReference type="RefSeq" id="XP_027718408.1">
    <property type="nucleotide sequence ID" value="XM_027862607.1"/>
</dbReference>
<dbReference type="GeneID" id="114043527"/>
<dbReference type="AlphaFoldDB" id="A0A4X2K9P3"/>
<dbReference type="OMA" id="SIEMLYI"/>
<evidence type="ECO:0000259" key="4">
    <source>
        <dbReference type="Pfam" id="PF13863"/>
    </source>
</evidence>
<dbReference type="CTD" id="387885"/>
<accession>A0A4X2K9P3</accession>
<dbReference type="InterPro" id="IPR051147">
    <property type="entry name" value="CFAP_domain-containing"/>
</dbReference>
<evidence type="ECO:0000256" key="2">
    <source>
        <dbReference type="ARBA" id="ARBA00023069"/>
    </source>
</evidence>
<keyword evidence="6" id="KW-1185">Reference proteome</keyword>
<dbReference type="Ensembl" id="ENSVURT00010006686.1">
    <property type="protein sequence ID" value="ENSVURP00010005915.1"/>
    <property type="gene ID" value="ENSVURG00010004581.1"/>
</dbReference>
<proteinExistence type="predicted"/>
<organism evidence="5 6">
    <name type="scientific">Vombatus ursinus</name>
    <name type="common">Common wombat</name>
    <dbReference type="NCBI Taxonomy" id="29139"/>
    <lineage>
        <taxon>Eukaryota</taxon>
        <taxon>Metazoa</taxon>
        <taxon>Chordata</taxon>
        <taxon>Craniata</taxon>
        <taxon>Vertebrata</taxon>
        <taxon>Euteleostomi</taxon>
        <taxon>Mammalia</taxon>
        <taxon>Metatheria</taxon>
        <taxon>Diprotodontia</taxon>
        <taxon>Vombatidae</taxon>
        <taxon>Vombatus</taxon>
    </lineage>
</organism>